<evidence type="ECO:0000256" key="1">
    <source>
        <dbReference type="ARBA" id="ARBA00010982"/>
    </source>
</evidence>
<dbReference type="InterPro" id="IPR020610">
    <property type="entry name" value="Thiolase_AS"/>
</dbReference>
<evidence type="ECO:0000256" key="9">
    <source>
        <dbReference type="RuleBase" id="RU003557"/>
    </source>
</evidence>
<keyword evidence="3 9" id="KW-0808">Transferase</keyword>
<dbReference type="PROSITE" id="PS00099">
    <property type="entry name" value="THIOLASE_3"/>
    <property type="match status" value="1"/>
</dbReference>
<keyword evidence="13" id="KW-1185">Reference proteome</keyword>
<dbReference type="Proteomes" id="UP000280960">
    <property type="component" value="Chromosome"/>
</dbReference>
<proteinExistence type="inferred from homology"/>
<comment type="catalytic activity">
    <reaction evidence="7">
        <text>2 acetyl-CoA = acetoacetyl-CoA + CoA</text>
        <dbReference type="Rhea" id="RHEA:21036"/>
        <dbReference type="ChEBI" id="CHEBI:57286"/>
        <dbReference type="ChEBI" id="CHEBI:57287"/>
        <dbReference type="ChEBI" id="CHEBI:57288"/>
        <dbReference type="EC" id="2.3.1.9"/>
    </reaction>
</comment>
<feature type="domain" description="Thiolase C-terminal" evidence="11">
    <location>
        <begin position="271"/>
        <end position="399"/>
    </location>
</feature>
<reference evidence="12 13" key="1">
    <citation type="submission" date="2018-10" db="EMBL/GenBank/DDBJ databases">
        <authorList>
            <person name="Zhang X."/>
        </authorList>
    </citation>
    <scope>NUCLEOTIDE SEQUENCE [LARGE SCALE GENOMIC DNA]</scope>
    <source>
        <strain evidence="12 13">SK-G1</strain>
    </source>
</reference>
<dbReference type="SUPFAM" id="SSF53901">
    <property type="entry name" value="Thiolase-like"/>
    <property type="match status" value="2"/>
</dbReference>
<dbReference type="PIRSF" id="PIRSF000429">
    <property type="entry name" value="Ac-CoA_Ac_transf"/>
    <property type="match status" value="1"/>
</dbReference>
<dbReference type="InterPro" id="IPR020616">
    <property type="entry name" value="Thiolase_N"/>
</dbReference>
<protein>
    <recommendedName>
        <fullName evidence="6">Acetyl-CoA acetyltransferase</fullName>
        <ecNumber evidence="2">2.3.1.9</ecNumber>
    </recommendedName>
    <alternativeName>
        <fullName evidence="5">Acetoacetyl-CoA thiolase</fullName>
    </alternativeName>
</protein>
<feature type="active site" description="Proton acceptor" evidence="8">
    <location>
        <position position="387"/>
    </location>
</feature>
<name>A0A3G2R1U1_9FIRM</name>
<gene>
    <name evidence="12" type="ORF">D2962_01180</name>
</gene>
<dbReference type="Gene3D" id="3.40.47.10">
    <property type="match status" value="2"/>
</dbReference>
<evidence type="ECO:0000256" key="3">
    <source>
        <dbReference type="ARBA" id="ARBA00022679"/>
    </source>
</evidence>
<dbReference type="InterPro" id="IPR002155">
    <property type="entry name" value="Thiolase"/>
</dbReference>
<dbReference type="PANTHER" id="PTHR18919">
    <property type="entry name" value="ACETYL-COA C-ACYLTRANSFERASE"/>
    <property type="match status" value="1"/>
</dbReference>
<dbReference type="CDD" id="cd00751">
    <property type="entry name" value="thiolase"/>
    <property type="match status" value="1"/>
</dbReference>
<feature type="active site" description="Acyl-thioester intermediate" evidence="8">
    <location>
        <position position="88"/>
    </location>
</feature>
<dbReference type="EC" id="2.3.1.9" evidence="2"/>
<evidence type="ECO:0000259" key="11">
    <source>
        <dbReference type="Pfam" id="PF02803"/>
    </source>
</evidence>
<comment type="similarity">
    <text evidence="1 9">Belongs to the thiolase-like superfamily. Thiolase family.</text>
</comment>
<evidence type="ECO:0000313" key="12">
    <source>
        <dbReference type="EMBL" id="AYO29400.1"/>
    </source>
</evidence>
<evidence type="ECO:0000256" key="5">
    <source>
        <dbReference type="ARBA" id="ARBA00030755"/>
    </source>
</evidence>
<dbReference type="PANTHER" id="PTHR18919:SF107">
    <property type="entry name" value="ACETYL-COA ACETYLTRANSFERASE, CYTOSOLIC"/>
    <property type="match status" value="1"/>
</dbReference>
<dbReference type="InterPro" id="IPR020613">
    <property type="entry name" value="Thiolase_CS"/>
</dbReference>
<dbReference type="InterPro" id="IPR020617">
    <property type="entry name" value="Thiolase_C"/>
</dbReference>
<dbReference type="EMBL" id="CP033169">
    <property type="protein sequence ID" value="AYO29400.1"/>
    <property type="molecule type" value="Genomic_DNA"/>
</dbReference>
<feature type="active site" description="Proton acceptor" evidence="8">
    <location>
        <position position="357"/>
    </location>
</feature>
<evidence type="ECO:0000256" key="7">
    <source>
        <dbReference type="ARBA" id="ARBA00051550"/>
    </source>
</evidence>
<dbReference type="PROSITE" id="PS00737">
    <property type="entry name" value="THIOLASE_2"/>
    <property type="match status" value="1"/>
</dbReference>
<dbReference type="RefSeq" id="WP_122013871.1">
    <property type="nucleotide sequence ID" value="NZ_CP033169.1"/>
</dbReference>
<evidence type="ECO:0000313" key="13">
    <source>
        <dbReference type="Proteomes" id="UP000280960"/>
    </source>
</evidence>
<dbReference type="NCBIfam" id="TIGR01930">
    <property type="entry name" value="AcCoA-C-Actrans"/>
    <property type="match status" value="1"/>
</dbReference>
<dbReference type="GO" id="GO:0003985">
    <property type="term" value="F:acetyl-CoA C-acetyltransferase activity"/>
    <property type="evidence" value="ECO:0007669"/>
    <property type="project" value="UniProtKB-EC"/>
</dbReference>
<evidence type="ECO:0000256" key="6">
    <source>
        <dbReference type="ARBA" id="ARBA00044137"/>
    </source>
</evidence>
<accession>A0A3G2R1U1</accession>
<dbReference type="Pfam" id="PF00108">
    <property type="entry name" value="Thiolase_N"/>
    <property type="match status" value="1"/>
</dbReference>
<keyword evidence="4 9" id="KW-0012">Acyltransferase</keyword>
<dbReference type="AlphaFoldDB" id="A0A3G2R1U1"/>
<feature type="domain" description="Thiolase N-terminal" evidence="10">
    <location>
        <begin position="4"/>
        <end position="263"/>
    </location>
</feature>
<organism evidence="12 13">
    <name type="scientific">Biomaibacter acetigenes</name>
    <dbReference type="NCBI Taxonomy" id="2316383"/>
    <lineage>
        <taxon>Bacteria</taxon>
        <taxon>Bacillati</taxon>
        <taxon>Bacillota</taxon>
        <taxon>Clostridia</taxon>
        <taxon>Thermosediminibacterales</taxon>
        <taxon>Tepidanaerobacteraceae</taxon>
        <taxon>Biomaibacter</taxon>
    </lineage>
</organism>
<dbReference type="InterPro" id="IPR016039">
    <property type="entry name" value="Thiolase-like"/>
</dbReference>
<evidence type="ECO:0000256" key="8">
    <source>
        <dbReference type="PIRSR" id="PIRSR000429-1"/>
    </source>
</evidence>
<dbReference type="Pfam" id="PF02803">
    <property type="entry name" value="Thiolase_C"/>
    <property type="match status" value="1"/>
</dbReference>
<dbReference type="FunFam" id="3.40.47.10:FF:000010">
    <property type="entry name" value="Acetyl-CoA acetyltransferase (Thiolase)"/>
    <property type="match status" value="1"/>
</dbReference>
<evidence type="ECO:0000256" key="2">
    <source>
        <dbReference type="ARBA" id="ARBA00012705"/>
    </source>
</evidence>
<sequence length="402" mass="42887">MKKVYIVAAKRTAIGSFLGSLKNESASDLGAVVLKNIIEETKINPEKIDEVIIGNVLHAGQGQGVGRQVAIKAGIPFTVPGYSVNMVCGSGMKALMTGYANIKADIHKLVVAGGVESMSQAPYLAHGNLRNGHKMGDFKLTDHMVFDALTDVYEGCHMGITAENIRRKYNITREEQDEFAAESQKRAIEAIKLGKFKDEIVPYEVKTKKGSFIFDTDEHPREGTTVEVLARLKPAFEENGTVTAGNSSGINDGAAMIMLASEEIVREENLNPMAEVIAVGQGGVDPSIMGLGPTPAIRNALKMAKLKLSDIDLLELNEAFAAQALGVIRELSNEHCVSEAWLRERTNVNGGAIALGHPVGVSGARIIVTLVHEMKKRGSKLGIASLCIGGGMGTAVVIKNLG</sequence>
<dbReference type="PROSITE" id="PS00098">
    <property type="entry name" value="THIOLASE_1"/>
    <property type="match status" value="1"/>
</dbReference>
<dbReference type="KEGG" id="bacg:D2962_01180"/>
<evidence type="ECO:0000256" key="4">
    <source>
        <dbReference type="ARBA" id="ARBA00023315"/>
    </source>
</evidence>
<evidence type="ECO:0000259" key="10">
    <source>
        <dbReference type="Pfam" id="PF00108"/>
    </source>
</evidence>
<dbReference type="InterPro" id="IPR020615">
    <property type="entry name" value="Thiolase_acyl_enz_int_AS"/>
</dbReference>